<dbReference type="NCBIfam" id="NF003818">
    <property type="entry name" value="PRK05409.1"/>
    <property type="match status" value="1"/>
</dbReference>
<keyword evidence="2" id="KW-1185">Reference proteome</keyword>
<proteinExistence type="predicted"/>
<dbReference type="Proteomes" id="UP001214854">
    <property type="component" value="Unassembled WGS sequence"/>
</dbReference>
<evidence type="ECO:0000313" key="2">
    <source>
        <dbReference type="Proteomes" id="UP001214854"/>
    </source>
</evidence>
<dbReference type="Pfam" id="PF05114">
    <property type="entry name" value="MbnB_TglH_ChrH"/>
    <property type="match status" value="1"/>
</dbReference>
<dbReference type="InterPro" id="IPR036237">
    <property type="entry name" value="Xyl_isomerase-like_sf"/>
</dbReference>
<sequence>MPPHPTAGIGLKPEHYADAADDRRDGLWFEVHPENYMVDGGPRLAWLERIRARHPLSLHGVGMSLAADEGPDAGHLAALKRLIDRFQPFVVSEHLAWSKRRGAYAPDLLPFPRTRAALDRIARNIDQAQSVLKVRLLIENPSLYMPLSGHQMYEVEFLIALVRKTGCGLLVDVNNVHISGHNLEYDATQYLDRLPAEAIGEIHLAGHDVDPGRSGLLIDTHAAPVSDSVWNLYDRLIRRIGPRPTLIERDDHIPAYDVLMMERDRAHQRLVDEYVQDPAHA</sequence>
<dbReference type="InterPro" id="IPR007801">
    <property type="entry name" value="MbnB/TglH/ChrH"/>
</dbReference>
<dbReference type="PANTHER" id="PTHR42194:SF1">
    <property type="entry name" value="UPF0276 PROTEIN HI_1600"/>
    <property type="match status" value="1"/>
</dbReference>
<evidence type="ECO:0000313" key="1">
    <source>
        <dbReference type="EMBL" id="MDC7684232.1"/>
    </source>
</evidence>
<dbReference type="EMBL" id="JAQQKX010000011">
    <property type="protein sequence ID" value="MDC7684232.1"/>
    <property type="molecule type" value="Genomic_DNA"/>
</dbReference>
<dbReference type="Gene3D" id="3.20.20.150">
    <property type="entry name" value="Divalent-metal-dependent TIM barrel enzymes"/>
    <property type="match status" value="1"/>
</dbReference>
<reference evidence="1 2" key="1">
    <citation type="submission" date="2023-01" db="EMBL/GenBank/DDBJ databases">
        <title>Novel species of the genus Asticcacaulis isolated from rivers.</title>
        <authorList>
            <person name="Lu H."/>
        </authorList>
    </citation>
    <scope>NUCLEOTIDE SEQUENCE [LARGE SCALE GENOMIC DNA]</scope>
    <source>
        <strain evidence="1 2">BYS171W</strain>
    </source>
</reference>
<accession>A0ABT5HWC3</accession>
<name>A0ABT5HWC3_9CAUL</name>
<organism evidence="1 2">
    <name type="scientific">Asticcacaulis aquaticus</name>
    <dbReference type="NCBI Taxonomy" id="2984212"/>
    <lineage>
        <taxon>Bacteria</taxon>
        <taxon>Pseudomonadati</taxon>
        <taxon>Pseudomonadota</taxon>
        <taxon>Alphaproteobacteria</taxon>
        <taxon>Caulobacterales</taxon>
        <taxon>Caulobacteraceae</taxon>
        <taxon>Asticcacaulis</taxon>
    </lineage>
</organism>
<gene>
    <name evidence="1" type="ORF">PQU92_13155</name>
</gene>
<protein>
    <submittedName>
        <fullName evidence="1">DUF692 domain-containing protein</fullName>
    </submittedName>
</protein>
<dbReference type="PANTHER" id="PTHR42194">
    <property type="entry name" value="UPF0276 PROTEIN HI_1600"/>
    <property type="match status" value="1"/>
</dbReference>
<dbReference type="SUPFAM" id="SSF51658">
    <property type="entry name" value="Xylose isomerase-like"/>
    <property type="match status" value="1"/>
</dbReference>
<comment type="caution">
    <text evidence="1">The sequence shown here is derived from an EMBL/GenBank/DDBJ whole genome shotgun (WGS) entry which is preliminary data.</text>
</comment>
<dbReference type="RefSeq" id="WP_272748691.1">
    <property type="nucleotide sequence ID" value="NZ_JAQQKX010000011.1"/>
</dbReference>